<keyword evidence="12" id="KW-1185">Reference proteome</keyword>
<reference evidence="11" key="1">
    <citation type="submission" date="2021-02" db="EMBL/GenBank/DDBJ databases">
        <authorList>
            <person name="Nowell W R."/>
        </authorList>
    </citation>
    <scope>NUCLEOTIDE SEQUENCE</scope>
    <source>
        <strain evidence="11">Ploen Becks lab</strain>
    </source>
</reference>
<dbReference type="GO" id="GO:0005789">
    <property type="term" value="C:endoplasmic reticulum membrane"/>
    <property type="evidence" value="ECO:0007669"/>
    <property type="project" value="UniProtKB-SubCell"/>
</dbReference>
<keyword evidence="8 10" id="KW-0472">Membrane</keyword>
<dbReference type="GO" id="GO:0017059">
    <property type="term" value="C:serine palmitoyltransferase complex"/>
    <property type="evidence" value="ECO:0007669"/>
    <property type="project" value="TreeGrafter"/>
</dbReference>
<keyword evidence="6 10" id="KW-1133">Transmembrane helix</keyword>
<dbReference type="OrthoDB" id="202672at2759"/>
<evidence type="ECO:0000256" key="10">
    <source>
        <dbReference type="SAM" id="Phobius"/>
    </source>
</evidence>
<proteinExistence type="inferred from homology"/>
<evidence type="ECO:0000256" key="4">
    <source>
        <dbReference type="ARBA" id="ARBA00022824"/>
    </source>
</evidence>
<dbReference type="AlphaFoldDB" id="A0A813XQN1"/>
<evidence type="ECO:0000256" key="5">
    <source>
        <dbReference type="ARBA" id="ARBA00022919"/>
    </source>
</evidence>
<organism evidence="11 12">
    <name type="scientific">Brachionus calyciflorus</name>
    <dbReference type="NCBI Taxonomy" id="104777"/>
    <lineage>
        <taxon>Eukaryota</taxon>
        <taxon>Metazoa</taxon>
        <taxon>Spiralia</taxon>
        <taxon>Gnathifera</taxon>
        <taxon>Rotifera</taxon>
        <taxon>Eurotatoria</taxon>
        <taxon>Monogononta</taxon>
        <taxon>Pseudotrocha</taxon>
        <taxon>Ploima</taxon>
        <taxon>Brachionidae</taxon>
        <taxon>Brachionus</taxon>
    </lineage>
</organism>
<feature type="transmembrane region" description="Helical" evidence="10">
    <location>
        <begin position="36"/>
        <end position="57"/>
    </location>
</feature>
<sequence length="142" mass="16647">MLSSLSNNKFINYIKWLYLQYLLNTALYMLEPFEIRMFNSTVVLVLITWVISAYVFLPSQIMRIYQTFTNETIRKMSDSSAQVRTEDSNQSNIEDLLRQLHGQIKSSDWLEVNNSSKLENENPELIKAWKDAINAENSNEKN</sequence>
<name>A0A813XQN1_9BILA</name>
<accession>A0A813XQN1</accession>
<protein>
    <submittedName>
        <fullName evidence="11">Uncharacterized protein</fullName>
    </submittedName>
</protein>
<evidence type="ECO:0000313" key="11">
    <source>
        <dbReference type="EMBL" id="CAF0868651.1"/>
    </source>
</evidence>
<dbReference type="Proteomes" id="UP000663879">
    <property type="component" value="Unassembled WGS sequence"/>
</dbReference>
<dbReference type="EMBL" id="CAJNOC010001483">
    <property type="protein sequence ID" value="CAF0868651.1"/>
    <property type="molecule type" value="Genomic_DNA"/>
</dbReference>
<dbReference type="InterPro" id="IPR024512">
    <property type="entry name" value="Ser_palmitoyltrfase_ssu-like"/>
</dbReference>
<evidence type="ECO:0000256" key="1">
    <source>
        <dbReference type="ARBA" id="ARBA00004477"/>
    </source>
</evidence>
<keyword evidence="4" id="KW-0256">Endoplasmic reticulum</keyword>
<evidence type="ECO:0000256" key="9">
    <source>
        <dbReference type="ARBA" id="ARBA00038370"/>
    </source>
</evidence>
<comment type="caution">
    <text evidence="11">The sequence shown here is derived from an EMBL/GenBank/DDBJ whole genome shotgun (WGS) entry which is preliminary data.</text>
</comment>
<dbReference type="PANTHER" id="PTHR47084:SF1">
    <property type="entry name" value="SERINE PALMITOYLTRANSFERASE SMALL SUBUNIT A"/>
    <property type="match status" value="1"/>
</dbReference>
<evidence type="ECO:0000256" key="3">
    <source>
        <dbReference type="ARBA" id="ARBA00022692"/>
    </source>
</evidence>
<evidence type="ECO:0000256" key="7">
    <source>
        <dbReference type="ARBA" id="ARBA00023098"/>
    </source>
</evidence>
<dbReference type="GO" id="GO:0046513">
    <property type="term" value="P:ceramide biosynthetic process"/>
    <property type="evidence" value="ECO:0007669"/>
    <property type="project" value="TreeGrafter"/>
</dbReference>
<dbReference type="InterPro" id="IPR051900">
    <property type="entry name" value="SPT_small_subunit"/>
</dbReference>
<evidence type="ECO:0000256" key="6">
    <source>
        <dbReference type="ARBA" id="ARBA00022989"/>
    </source>
</evidence>
<keyword evidence="3 10" id="KW-0812">Transmembrane</keyword>
<evidence type="ECO:0000256" key="8">
    <source>
        <dbReference type="ARBA" id="ARBA00023136"/>
    </source>
</evidence>
<comment type="subcellular location">
    <subcellularLocation>
        <location evidence="1">Endoplasmic reticulum membrane</location>
        <topology evidence="1">Multi-pass membrane protein</topology>
    </subcellularLocation>
</comment>
<gene>
    <name evidence="11" type="ORF">OXX778_LOCUS9817</name>
</gene>
<comment type="pathway">
    <text evidence="2">Lipid metabolism.</text>
</comment>
<dbReference type="Pfam" id="PF11779">
    <property type="entry name" value="SPT_ssu-like"/>
    <property type="match status" value="1"/>
</dbReference>
<keyword evidence="7" id="KW-0443">Lipid metabolism</keyword>
<comment type="similarity">
    <text evidence="9">Belongs to the SPTSS family. SPTSSA subfamily.</text>
</comment>
<evidence type="ECO:0000313" key="12">
    <source>
        <dbReference type="Proteomes" id="UP000663879"/>
    </source>
</evidence>
<dbReference type="GO" id="GO:0004758">
    <property type="term" value="F:serine C-palmitoyltransferase activity"/>
    <property type="evidence" value="ECO:0007669"/>
    <property type="project" value="TreeGrafter"/>
</dbReference>
<dbReference type="PANTHER" id="PTHR47084">
    <property type="entry name" value="SERINE PALMITOYLTRANSFERASE SMALL SUBUNIT A"/>
    <property type="match status" value="1"/>
</dbReference>
<evidence type="ECO:0000256" key="2">
    <source>
        <dbReference type="ARBA" id="ARBA00005189"/>
    </source>
</evidence>
<keyword evidence="5" id="KW-0746">Sphingolipid metabolism</keyword>